<reference evidence="2" key="1">
    <citation type="journal article" date="2020" name="Stud. Mycol.">
        <title>101 Dothideomycetes genomes: a test case for predicting lifestyles and emergence of pathogens.</title>
        <authorList>
            <person name="Haridas S."/>
            <person name="Albert R."/>
            <person name="Binder M."/>
            <person name="Bloem J."/>
            <person name="Labutti K."/>
            <person name="Salamov A."/>
            <person name="Andreopoulos B."/>
            <person name="Baker S."/>
            <person name="Barry K."/>
            <person name="Bills G."/>
            <person name="Bluhm B."/>
            <person name="Cannon C."/>
            <person name="Castanera R."/>
            <person name="Culley D."/>
            <person name="Daum C."/>
            <person name="Ezra D."/>
            <person name="Gonzalez J."/>
            <person name="Henrissat B."/>
            <person name="Kuo A."/>
            <person name="Liang C."/>
            <person name="Lipzen A."/>
            <person name="Lutzoni F."/>
            <person name="Magnuson J."/>
            <person name="Mondo S."/>
            <person name="Nolan M."/>
            <person name="Ohm R."/>
            <person name="Pangilinan J."/>
            <person name="Park H.-J."/>
            <person name="Ramirez L."/>
            <person name="Alfaro M."/>
            <person name="Sun H."/>
            <person name="Tritt A."/>
            <person name="Yoshinaga Y."/>
            <person name="Zwiers L.-H."/>
            <person name="Turgeon B."/>
            <person name="Goodwin S."/>
            <person name="Spatafora J."/>
            <person name="Crous P."/>
            <person name="Grigoriev I."/>
        </authorList>
    </citation>
    <scope>NUCLEOTIDE SEQUENCE</scope>
    <source>
        <strain evidence="2">CBS 675.92</strain>
    </source>
</reference>
<evidence type="ECO:0000313" key="2">
    <source>
        <dbReference type="EMBL" id="KAF1960397.1"/>
    </source>
</evidence>
<keyword evidence="1" id="KW-0472">Membrane</keyword>
<keyword evidence="1" id="KW-1133">Transmembrane helix</keyword>
<feature type="transmembrane region" description="Helical" evidence="1">
    <location>
        <begin position="33"/>
        <end position="52"/>
    </location>
</feature>
<keyword evidence="1" id="KW-0812">Transmembrane</keyword>
<evidence type="ECO:0000313" key="3">
    <source>
        <dbReference type="Proteomes" id="UP000800035"/>
    </source>
</evidence>
<sequence>MPNAHLVAKVCYVQKYPVPLNVTVMAGDFLQQLFWYIISGLLPTLVLCFYYYREHIPQFINYLIQVYSTNNPFNNGVEPEEPGVPGVPVEPPPPHVPGQYEGRLGFWLLVWHVIWMHWKLLNLLLYEYAPKRGQFALRQIRRSVRHHNPSPFARTVLGTDESDDQWLGDTNWELIGRMMIFNNYYIWPMTHDRHMFMIVDGICLPEFAPYPFDGEVWDRGFDEDGGLVPVFAGIHHRRSKRTQRNQKRFAKAKAALIKPSTSVVCVPLDVIHKRLPITVSPRTHSTSTPNPLVKKTPVGNINHAATTEATPALSLMGIVFMRNTQNVLKNGISTSTGHPDKLYEA</sequence>
<evidence type="ECO:0000256" key="1">
    <source>
        <dbReference type="SAM" id="Phobius"/>
    </source>
</evidence>
<protein>
    <submittedName>
        <fullName evidence="2">Uncharacterized protein</fullName>
    </submittedName>
</protein>
<keyword evidence="3" id="KW-1185">Reference proteome</keyword>
<accession>A0A6A5UH29</accession>
<name>A0A6A5UH29_9PLEO</name>
<dbReference type="EMBL" id="ML976983">
    <property type="protein sequence ID" value="KAF1960397.1"/>
    <property type="molecule type" value="Genomic_DNA"/>
</dbReference>
<feature type="transmembrane region" description="Helical" evidence="1">
    <location>
        <begin position="104"/>
        <end position="125"/>
    </location>
</feature>
<dbReference type="Proteomes" id="UP000800035">
    <property type="component" value="Unassembled WGS sequence"/>
</dbReference>
<gene>
    <name evidence="2" type="ORF">CC80DRAFT_590651</name>
</gene>
<dbReference type="AlphaFoldDB" id="A0A6A5UH29"/>
<organism evidence="2 3">
    <name type="scientific">Byssothecium circinans</name>
    <dbReference type="NCBI Taxonomy" id="147558"/>
    <lineage>
        <taxon>Eukaryota</taxon>
        <taxon>Fungi</taxon>
        <taxon>Dikarya</taxon>
        <taxon>Ascomycota</taxon>
        <taxon>Pezizomycotina</taxon>
        <taxon>Dothideomycetes</taxon>
        <taxon>Pleosporomycetidae</taxon>
        <taxon>Pleosporales</taxon>
        <taxon>Massarineae</taxon>
        <taxon>Massarinaceae</taxon>
        <taxon>Byssothecium</taxon>
    </lineage>
</organism>
<dbReference type="OrthoDB" id="10497064at2759"/>
<proteinExistence type="predicted"/>